<dbReference type="Pfam" id="PF07973">
    <property type="entry name" value="tRNA_SAD"/>
    <property type="match status" value="1"/>
</dbReference>
<evidence type="ECO:0000259" key="5">
    <source>
        <dbReference type="PROSITE" id="PS50860"/>
    </source>
</evidence>
<comment type="subcellular location">
    <subcellularLocation>
        <location evidence="1">Cytoplasm</location>
    </subcellularLocation>
</comment>
<keyword evidence="3" id="KW-0862">Zinc</keyword>
<dbReference type="EMBL" id="JAHLPM010000007">
    <property type="protein sequence ID" value="MBU5438344.1"/>
    <property type="molecule type" value="Genomic_DNA"/>
</dbReference>
<dbReference type="RefSeq" id="WP_216519380.1">
    <property type="nucleotide sequence ID" value="NZ_JAHLPM010000007.1"/>
</dbReference>
<dbReference type="PROSITE" id="PS50860">
    <property type="entry name" value="AA_TRNA_LIGASE_II_ALA"/>
    <property type="match status" value="1"/>
</dbReference>
<protein>
    <recommendedName>
        <fullName evidence="5">Alanyl-transfer RNA synthetases family profile domain-containing protein</fullName>
    </recommendedName>
</protein>
<proteinExistence type="predicted"/>
<dbReference type="PANTHER" id="PTHR43462">
    <property type="entry name" value="ALANYL-TRNA EDITING PROTEIN"/>
    <property type="match status" value="1"/>
</dbReference>
<dbReference type="SMART" id="SM00863">
    <property type="entry name" value="tRNA_SAD"/>
    <property type="match status" value="1"/>
</dbReference>
<keyword evidence="7" id="KW-1185">Reference proteome</keyword>
<gene>
    <name evidence="6" type="ORF">KQI42_10005</name>
</gene>
<keyword evidence="2" id="KW-0479">Metal-binding</keyword>
<feature type="coiled-coil region" evidence="4">
    <location>
        <begin position="259"/>
        <end position="286"/>
    </location>
</feature>
<feature type="domain" description="Alanyl-transfer RNA synthetases family profile" evidence="5">
    <location>
        <begin position="1"/>
        <end position="236"/>
    </location>
</feature>
<dbReference type="Proteomes" id="UP000749471">
    <property type="component" value="Unassembled WGS sequence"/>
</dbReference>
<evidence type="ECO:0000313" key="7">
    <source>
        <dbReference type="Proteomes" id="UP000749471"/>
    </source>
</evidence>
<evidence type="ECO:0000313" key="6">
    <source>
        <dbReference type="EMBL" id="MBU5438344.1"/>
    </source>
</evidence>
<organism evidence="6 7">
    <name type="scientific">Tissierella simiarum</name>
    <dbReference type="NCBI Taxonomy" id="2841534"/>
    <lineage>
        <taxon>Bacteria</taxon>
        <taxon>Bacillati</taxon>
        <taxon>Bacillota</taxon>
        <taxon>Tissierellia</taxon>
        <taxon>Tissierellales</taxon>
        <taxon>Tissierellaceae</taxon>
        <taxon>Tissierella</taxon>
    </lineage>
</organism>
<accession>A0ABS6E5Z0</accession>
<keyword evidence="4" id="KW-0175">Coiled coil</keyword>
<evidence type="ECO:0000256" key="4">
    <source>
        <dbReference type="SAM" id="Coils"/>
    </source>
</evidence>
<reference evidence="6 7" key="1">
    <citation type="submission" date="2021-06" db="EMBL/GenBank/DDBJ databases">
        <authorList>
            <person name="Sun Q."/>
            <person name="Li D."/>
        </authorList>
    </citation>
    <scope>NUCLEOTIDE SEQUENCE [LARGE SCALE GENOMIC DNA]</scope>
    <source>
        <strain evidence="6 7">MSJ-40</strain>
    </source>
</reference>
<comment type="caution">
    <text evidence="6">The sequence shown here is derived from an EMBL/GenBank/DDBJ whole genome shotgun (WGS) entry which is preliminary data.</text>
</comment>
<dbReference type="InterPro" id="IPR012947">
    <property type="entry name" value="tRNA_SAD"/>
</dbReference>
<evidence type="ECO:0000256" key="2">
    <source>
        <dbReference type="ARBA" id="ARBA00022723"/>
    </source>
</evidence>
<dbReference type="InterPro" id="IPR051335">
    <property type="entry name" value="Alanyl-tRNA_Editing_Enzymes"/>
</dbReference>
<sequence>MTEKLYLQNPYLREIDGRIIEKKYMNNRYYLKLNRTIFYPNLVGGQPGDIGTINGVEVLEAYEEGNDIIHVVKDNIHSDKVQLSIDWENRLDYMQQHSGQHLLSAAFYKLYNGETVGFYIGKEYVYIDVTIPELTEEEVDKIETFANRIIFSNFQIKSYIIEKKDVEKIPVRKQPTVNSNIRIVEIDGIDFSPCGGTHHRSTGEIGLIKIRKWEKYKGNTRVEFVCGNRALKDYTWKNKYIKDIGLLLSSKDTDVYQKVNKLYLQKEDLEKENRDLRERLYKYKSEEFFKESININKINYIFKELKDVDYKEISFISSYLNNKENLIQIYGLNNDGKGQFLISRSNNLDINLKNILKDISSEISIKGGGSLQTVQGGCSIDELSMVINKFYEKIKASQS</sequence>
<evidence type="ECO:0000256" key="3">
    <source>
        <dbReference type="ARBA" id="ARBA00022833"/>
    </source>
</evidence>
<name>A0ABS6E5Z0_9FIRM</name>
<dbReference type="PANTHER" id="PTHR43462:SF1">
    <property type="entry name" value="ALANYL-TRNA EDITING PROTEIN AARSD1"/>
    <property type="match status" value="1"/>
</dbReference>
<dbReference type="InterPro" id="IPR018165">
    <property type="entry name" value="Ala-tRNA-synth_IIc_core"/>
</dbReference>
<evidence type="ECO:0000256" key="1">
    <source>
        <dbReference type="ARBA" id="ARBA00004496"/>
    </source>
</evidence>